<evidence type="ECO:0000313" key="2">
    <source>
        <dbReference type="Proteomes" id="UP000013111"/>
    </source>
</evidence>
<accession>A0A831A0X8</accession>
<sequence>MEKKSPYCTRLNHATGKFAARHGAIMLHCAPQE</sequence>
<comment type="caution">
    <text evidence="1">The sequence shown here is derived from an EMBL/GenBank/DDBJ whole genome shotgun (WGS) entry which is preliminary data.</text>
</comment>
<proteinExistence type="predicted"/>
<reference evidence="1 2" key="2">
    <citation type="submission" date="2013-04" db="EMBL/GenBank/DDBJ databases">
        <title>Comparative genomics of 12 strains of Erwinia amylovora identifies a pan-genome with a large conserved core and provides insights into host specificity.</title>
        <authorList>
            <person name="Mann R.A."/>
            <person name="Smits T.H.M."/>
            <person name="Buehlmann A."/>
            <person name="Blom J."/>
            <person name="Goesmann A."/>
            <person name="Frey J.E."/>
            <person name="Plummer K.M."/>
            <person name="Beer S.V."/>
            <person name="Luck J."/>
            <person name="Duffy B."/>
            <person name="Rodoni B."/>
        </authorList>
    </citation>
    <scope>NUCLEOTIDE SEQUENCE [LARGE SCALE GENOMIC DNA]</scope>
    <source>
        <strain evidence="2">CFBP 1232</strain>
    </source>
</reference>
<gene>
    <name evidence="1" type="ORF">BN437_0434</name>
</gene>
<organism evidence="1 2">
    <name type="scientific">Erwinia amylovora NBRC 12687 = CFBP 1232</name>
    <dbReference type="NCBI Taxonomy" id="1219359"/>
    <lineage>
        <taxon>Bacteria</taxon>
        <taxon>Pseudomonadati</taxon>
        <taxon>Pseudomonadota</taxon>
        <taxon>Gammaproteobacteria</taxon>
        <taxon>Enterobacterales</taxon>
        <taxon>Erwiniaceae</taxon>
        <taxon>Erwinia</taxon>
    </lineage>
</organism>
<dbReference type="Proteomes" id="UP000013111">
    <property type="component" value="Unassembled WGS sequence"/>
</dbReference>
<dbReference type="AlphaFoldDB" id="A0A831A0X8"/>
<evidence type="ECO:0000313" key="1">
    <source>
        <dbReference type="EMBL" id="CCO92399.1"/>
    </source>
</evidence>
<reference evidence="1 2" key="1">
    <citation type="submission" date="2012-11" db="EMBL/GenBank/DDBJ databases">
        <authorList>
            <person name="Linke B."/>
        </authorList>
    </citation>
    <scope>NUCLEOTIDE SEQUENCE [LARGE SCALE GENOMIC DNA]</scope>
    <source>
        <strain evidence="2">CFBP 1232</strain>
    </source>
</reference>
<protein>
    <submittedName>
        <fullName evidence="1">Uncharacterized protein</fullName>
    </submittedName>
</protein>
<dbReference type="EMBL" id="CAPB01000005">
    <property type="protein sequence ID" value="CCO92399.1"/>
    <property type="molecule type" value="Genomic_DNA"/>
</dbReference>
<name>A0A831A0X8_ERWAM</name>